<evidence type="ECO:0000256" key="7">
    <source>
        <dbReference type="RuleBase" id="RU004473"/>
    </source>
</evidence>
<comment type="cofactor">
    <cofactor evidence="2 7">
        <name>NAD(+)</name>
        <dbReference type="ChEBI" id="CHEBI:57540"/>
    </cofactor>
</comment>
<dbReference type="EMBL" id="JAGQHR010000321">
    <property type="protein sequence ID" value="MCA9728195.1"/>
    <property type="molecule type" value="Genomic_DNA"/>
</dbReference>
<evidence type="ECO:0000256" key="5">
    <source>
        <dbReference type="ARBA" id="ARBA00023027"/>
    </source>
</evidence>
<accession>A0A956M1G0</accession>
<dbReference type="EC" id="4.2.1.46" evidence="4 7"/>
<evidence type="ECO:0000259" key="8">
    <source>
        <dbReference type="Pfam" id="PF16363"/>
    </source>
</evidence>
<dbReference type="FunFam" id="3.40.50.720:FF:000304">
    <property type="entry name" value="UDP-glucose 4,6-dehydratase"/>
    <property type="match status" value="1"/>
</dbReference>
<evidence type="ECO:0000313" key="10">
    <source>
        <dbReference type="Proteomes" id="UP000697710"/>
    </source>
</evidence>
<dbReference type="GO" id="GO:0008460">
    <property type="term" value="F:dTDP-glucose 4,6-dehydratase activity"/>
    <property type="evidence" value="ECO:0007669"/>
    <property type="project" value="UniProtKB-EC"/>
</dbReference>
<dbReference type="Pfam" id="PF16363">
    <property type="entry name" value="GDP_Man_Dehyd"/>
    <property type="match status" value="1"/>
</dbReference>
<dbReference type="Gene3D" id="3.40.50.720">
    <property type="entry name" value="NAD(P)-binding Rossmann-like Domain"/>
    <property type="match status" value="1"/>
</dbReference>
<dbReference type="Proteomes" id="UP000697710">
    <property type="component" value="Unassembled WGS sequence"/>
</dbReference>
<dbReference type="NCBIfam" id="TIGR01181">
    <property type="entry name" value="dTDP_gluc_dehyt"/>
    <property type="match status" value="1"/>
</dbReference>
<dbReference type="InterPro" id="IPR016040">
    <property type="entry name" value="NAD(P)-bd_dom"/>
</dbReference>
<reference evidence="9" key="2">
    <citation type="journal article" date="2021" name="Microbiome">
        <title>Successional dynamics and alternative stable states in a saline activated sludge microbial community over 9 years.</title>
        <authorList>
            <person name="Wang Y."/>
            <person name="Ye J."/>
            <person name="Ju F."/>
            <person name="Liu L."/>
            <person name="Boyd J.A."/>
            <person name="Deng Y."/>
            <person name="Parks D.H."/>
            <person name="Jiang X."/>
            <person name="Yin X."/>
            <person name="Woodcroft B.J."/>
            <person name="Tyson G.W."/>
            <person name="Hugenholtz P."/>
            <person name="Polz M.F."/>
            <person name="Zhang T."/>
        </authorList>
    </citation>
    <scope>NUCLEOTIDE SEQUENCE</scope>
    <source>
        <strain evidence="9">HKST-UBA01</strain>
    </source>
</reference>
<dbReference type="InterPro" id="IPR036291">
    <property type="entry name" value="NAD(P)-bd_dom_sf"/>
</dbReference>
<evidence type="ECO:0000313" key="9">
    <source>
        <dbReference type="EMBL" id="MCA9728195.1"/>
    </source>
</evidence>
<protein>
    <recommendedName>
        <fullName evidence="4 7">dTDP-glucose 4,6-dehydratase</fullName>
        <ecNumber evidence="4 7">4.2.1.46</ecNumber>
    </recommendedName>
</protein>
<reference evidence="9" key="1">
    <citation type="submission" date="2020-04" db="EMBL/GenBank/DDBJ databases">
        <authorList>
            <person name="Zhang T."/>
        </authorList>
    </citation>
    <scope>NUCLEOTIDE SEQUENCE</scope>
    <source>
        <strain evidence="9">HKST-UBA01</strain>
    </source>
</reference>
<comment type="caution">
    <text evidence="9">The sequence shown here is derived from an EMBL/GenBank/DDBJ whole genome shotgun (WGS) entry which is preliminary data.</text>
</comment>
<dbReference type="GO" id="GO:0009225">
    <property type="term" value="P:nucleotide-sugar metabolic process"/>
    <property type="evidence" value="ECO:0007669"/>
    <property type="project" value="InterPro"/>
</dbReference>
<keyword evidence="5" id="KW-0520">NAD</keyword>
<dbReference type="InterPro" id="IPR005888">
    <property type="entry name" value="dTDP_Gluc_deHydtase"/>
</dbReference>
<gene>
    <name evidence="9" type="primary">rfbB</name>
    <name evidence="9" type="ORF">KC729_10960</name>
</gene>
<evidence type="ECO:0000256" key="4">
    <source>
        <dbReference type="ARBA" id="ARBA00011990"/>
    </source>
</evidence>
<sequence length="351" mass="39000">MTARPVEDGRYLVTGGAGFIGANFVHLLMERYPKAKVTVLDKLTYAGNPANLDPVRDRATFRFVQGDIADADLVGPLIAEGFDFVINFAAETHVDRSIGDPSSFVKTDVYGVYTLLEAIRPHPVSLFVQISTDEVYGEVLEGAAAEDAPLMPRNPYAASKAGGDRLAYSYWATYGVPVVVTRCSNNYGPYQYPEKLIPLFVTNAIDSQPMPIYGTGKNQRDWIHVRDHGRAILTLLGSDGVEGEIFNIGAGNEKSVLEIADTLLTLTGRPESLLAKVQDRPGHDRRYAVDCAKLTRKTGWVPQVSFEEGVRETVDWYQAHEEWWRPLKSGEFLEYYKRNYRFLPTGAPSGK</sequence>
<evidence type="ECO:0000256" key="3">
    <source>
        <dbReference type="ARBA" id="ARBA00008178"/>
    </source>
</evidence>
<comment type="similarity">
    <text evidence="3 7">Belongs to the NAD(P)-dependent epimerase/dehydratase family. dTDP-glucose dehydratase subfamily.</text>
</comment>
<dbReference type="PANTHER" id="PTHR43000">
    <property type="entry name" value="DTDP-D-GLUCOSE 4,6-DEHYDRATASE-RELATED"/>
    <property type="match status" value="1"/>
</dbReference>
<organism evidence="9 10">
    <name type="scientific">Eiseniibacteriota bacterium</name>
    <dbReference type="NCBI Taxonomy" id="2212470"/>
    <lineage>
        <taxon>Bacteria</taxon>
        <taxon>Candidatus Eiseniibacteriota</taxon>
    </lineage>
</organism>
<dbReference type="CDD" id="cd05246">
    <property type="entry name" value="dTDP_GD_SDR_e"/>
    <property type="match status" value="1"/>
</dbReference>
<keyword evidence="6 7" id="KW-0456">Lyase</keyword>
<dbReference type="SUPFAM" id="SSF51735">
    <property type="entry name" value="NAD(P)-binding Rossmann-fold domains"/>
    <property type="match status" value="1"/>
</dbReference>
<dbReference type="AlphaFoldDB" id="A0A956M1G0"/>
<comment type="catalytic activity">
    <reaction evidence="1 7">
        <text>dTDP-alpha-D-glucose = dTDP-4-dehydro-6-deoxy-alpha-D-glucose + H2O</text>
        <dbReference type="Rhea" id="RHEA:17221"/>
        <dbReference type="ChEBI" id="CHEBI:15377"/>
        <dbReference type="ChEBI" id="CHEBI:57477"/>
        <dbReference type="ChEBI" id="CHEBI:57649"/>
        <dbReference type="EC" id="4.2.1.46"/>
    </reaction>
</comment>
<dbReference type="Gene3D" id="3.90.25.10">
    <property type="entry name" value="UDP-galactose 4-epimerase, domain 1"/>
    <property type="match status" value="1"/>
</dbReference>
<evidence type="ECO:0000256" key="1">
    <source>
        <dbReference type="ARBA" id="ARBA00001539"/>
    </source>
</evidence>
<proteinExistence type="inferred from homology"/>
<evidence type="ECO:0000256" key="6">
    <source>
        <dbReference type="ARBA" id="ARBA00023239"/>
    </source>
</evidence>
<feature type="domain" description="NAD(P)-binding" evidence="8">
    <location>
        <begin position="12"/>
        <end position="313"/>
    </location>
</feature>
<evidence type="ECO:0000256" key="2">
    <source>
        <dbReference type="ARBA" id="ARBA00001911"/>
    </source>
</evidence>
<name>A0A956M1G0_UNCEI</name>